<feature type="transmembrane region" description="Helical" evidence="1">
    <location>
        <begin position="129"/>
        <end position="150"/>
    </location>
</feature>
<organism evidence="2 3">
    <name type="scientific">Psychrobacter alimentarius</name>
    <dbReference type="NCBI Taxonomy" id="261164"/>
    <lineage>
        <taxon>Bacteria</taxon>
        <taxon>Pseudomonadati</taxon>
        <taxon>Pseudomonadota</taxon>
        <taxon>Gammaproteobacteria</taxon>
        <taxon>Moraxellales</taxon>
        <taxon>Moraxellaceae</taxon>
        <taxon>Psychrobacter</taxon>
    </lineage>
</organism>
<keyword evidence="1" id="KW-1133">Transmembrane helix</keyword>
<feature type="transmembrane region" description="Helical" evidence="1">
    <location>
        <begin position="320"/>
        <end position="344"/>
    </location>
</feature>
<keyword evidence="1" id="KW-0472">Membrane</keyword>
<dbReference type="RefSeq" id="WP_062844050.1">
    <property type="nucleotide sequence ID" value="NZ_CP014945.1"/>
</dbReference>
<dbReference type="Proteomes" id="UP000076104">
    <property type="component" value="Chromosome"/>
</dbReference>
<keyword evidence="3" id="KW-1185">Reference proteome</keyword>
<feature type="transmembrane region" description="Helical" evidence="1">
    <location>
        <begin position="238"/>
        <end position="260"/>
    </location>
</feature>
<accession>A0ABN4N0X6</accession>
<evidence type="ECO:0000313" key="2">
    <source>
        <dbReference type="EMBL" id="AMT96347.1"/>
    </source>
</evidence>
<reference evidence="2 3" key="1">
    <citation type="submission" date="2016-03" db="EMBL/GenBank/DDBJ databases">
        <title>Genome sequencing of Psychrobacter alimentarius PAMC 27889.</title>
        <authorList>
            <person name="Lee J."/>
            <person name="Kim O.-S."/>
        </authorList>
    </citation>
    <scope>NUCLEOTIDE SEQUENCE [LARGE SCALE GENOMIC DNA]</scope>
    <source>
        <strain evidence="2 3">PAMC 27889</strain>
    </source>
</reference>
<feature type="transmembrane region" description="Helical" evidence="1">
    <location>
        <begin position="70"/>
        <end position="90"/>
    </location>
</feature>
<feature type="transmembrane region" description="Helical" evidence="1">
    <location>
        <begin position="37"/>
        <end position="58"/>
    </location>
</feature>
<feature type="transmembrane region" description="Helical" evidence="1">
    <location>
        <begin position="170"/>
        <end position="192"/>
    </location>
</feature>
<proteinExistence type="predicted"/>
<feature type="transmembrane region" description="Helical" evidence="1">
    <location>
        <begin position="102"/>
        <end position="122"/>
    </location>
</feature>
<evidence type="ECO:0000256" key="1">
    <source>
        <dbReference type="SAM" id="Phobius"/>
    </source>
</evidence>
<gene>
    <name evidence="2" type="ORF">A3K91_0725</name>
</gene>
<keyword evidence="1" id="KW-0812">Transmembrane</keyword>
<protein>
    <recommendedName>
        <fullName evidence="4">O-antigen polymerase</fullName>
    </recommendedName>
</protein>
<evidence type="ECO:0008006" key="4">
    <source>
        <dbReference type="Google" id="ProtNLM"/>
    </source>
</evidence>
<evidence type="ECO:0000313" key="3">
    <source>
        <dbReference type="Proteomes" id="UP000076104"/>
    </source>
</evidence>
<feature type="transmembrane region" description="Helical" evidence="1">
    <location>
        <begin position="364"/>
        <end position="394"/>
    </location>
</feature>
<name>A0ABN4N0X6_9GAMM</name>
<dbReference type="EMBL" id="CP014945">
    <property type="protein sequence ID" value="AMT96347.1"/>
    <property type="molecule type" value="Genomic_DNA"/>
</dbReference>
<feature type="transmembrane region" description="Helical" evidence="1">
    <location>
        <begin position="199"/>
        <end position="226"/>
    </location>
</feature>
<sequence length="405" mass="47492">MQYRWTKKYEFFFFLLLLSIVFTRVLANFNNFNYSISVWLPVVFIPVSLLYGLGTLKIKKSINTVKIESILYILIIGFLVSVPFFQMIFFQNLIDSEGRYSHNYILVTSSLAVSWMLAGSVVAKVESSLAINVILLFYFILSLFYLYTGLDGGYFIDYYSLSSLRNDDIKIHHLSLTEPLTYIIFLTLSFFIKKNYIKWLALLLMTYIMLALGGRVSFFSFVFTIFFYEFLISDKRFFLAKLSFIIFILLIIIYSLKGLFIDSDAYKKIFFEGGIGQDSSLEARLDFFSDFNNGILSQFLIGNVNYFIERHNTLGSYAHNILSVFQFYGTLSFLTIIYTFYYIFKKIFYYKIYESLSPIDTFGFLLLVYSFISILVGKAVLFSPMWFVIGFWLIRLRLFKVKNYV</sequence>
<dbReference type="GeneID" id="33061175"/>